<dbReference type="AlphaFoldDB" id="A0A4Y9XM36"/>
<feature type="region of interest" description="Disordered" evidence="1">
    <location>
        <begin position="21"/>
        <end position="63"/>
    </location>
</feature>
<gene>
    <name evidence="2" type="ORF">EVG20_g11629</name>
</gene>
<proteinExistence type="predicted"/>
<feature type="compositionally biased region" description="Acidic residues" evidence="1">
    <location>
        <begin position="40"/>
        <end position="59"/>
    </location>
</feature>
<dbReference type="Proteomes" id="UP000298327">
    <property type="component" value="Unassembled WGS sequence"/>
</dbReference>
<reference evidence="2 3" key="1">
    <citation type="submission" date="2019-02" db="EMBL/GenBank/DDBJ databases">
        <title>Genome sequencing of the rare red list fungi Dentipellis fragilis.</title>
        <authorList>
            <person name="Buettner E."/>
            <person name="Kellner H."/>
        </authorList>
    </citation>
    <scope>NUCLEOTIDE SEQUENCE [LARGE SCALE GENOMIC DNA]</scope>
    <source>
        <strain evidence="2 3">DSM 105465</strain>
    </source>
</reference>
<evidence type="ECO:0000256" key="1">
    <source>
        <dbReference type="SAM" id="MobiDB-lite"/>
    </source>
</evidence>
<dbReference type="EMBL" id="SEOQ01001920">
    <property type="protein sequence ID" value="TFY50251.1"/>
    <property type="molecule type" value="Genomic_DNA"/>
</dbReference>
<comment type="caution">
    <text evidence="2">The sequence shown here is derived from an EMBL/GenBank/DDBJ whole genome shotgun (WGS) entry which is preliminary data.</text>
</comment>
<evidence type="ECO:0000313" key="2">
    <source>
        <dbReference type="EMBL" id="TFY50251.1"/>
    </source>
</evidence>
<feature type="compositionally biased region" description="Polar residues" evidence="1">
    <location>
        <begin position="23"/>
        <end position="32"/>
    </location>
</feature>
<protein>
    <submittedName>
        <fullName evidence="2">Uncharacterized protein</fullName>
    </submittedName>
</protein>
<evidence type="ECO:0000313" key="3">
    <source>
        <dbReference type="Proteomes" id="UP000298327"/>
    </source>
</evidence>
<feature type="compositionally biased region" description="Acidic residues" evidence="1">
    <location>
        <begin position="109"/>
        <end position="125"/>
    </location>
</feature>
<keyword evidence="3" id="KW-1185">Reference proteome</keyword>
<sequence>MSLTFIVSSRQMRNVGQKLGQLSRFTKSHGQPSDSKFEFESDDDDGNDNDDNDAEEDLDLEQRQCPVTASTATLLLGKDVNLRSLALRDLLSSEQLYVTPPSTQPNLVDIDDDSAMDDEPDGERL</sequence>
<feature type="region of interest" description="Disordered" evidence="1">
    <location>
        <begin position="98"/>
        <end position="125"/>
    </location>
</feature>
<name>A0A4Y9XM36_9AGAM</name>
<accession>A0A4Y9XM36</accession>
<organism evidence="2 3">
    <name type="scientific">Dentipellis fragilis</name>
    <dbReference type="NCBI Taxonomy" id="205917"/>
    <lineage>
        <taxon>Eukaryota</taxon>
        <taxon>Fungi</taxon>
        <taxon>Dikarya</taxon>
        <taxon>Basidiomycota</taxon>
        <taxon>Agaricomycotina</taxon>
        <taxon>Agaricomycetes</taxon>
        <taxon>Russulales</taxon>
        <taxon>Hericiaceae</taxon>
        <taxon>Dentipellis</taxon>
    </lineage>
</organism>